<sequence>MTNNVISKMLMGKRCSENEDEAVDISKIITEYSELMGKFNLSDHIRFCKNLDLQGFGKQSMDIHTRFDALMESVLREHQEARKLKEDTGHNMFGAGTDSSAIIVEWSLAELINHPNILKKVVEEIDQVVRKDRLL</sequence>
<dbReference type="InterPro" id="IPR002401">
    <property type="entry name" value="Cyt_P450_E_grp-I"/>
</dbReference>
<gene>
    <name evidence="10" type="ORF">CTI12_AA596940</name>
</gene>
<evidence type="ECO:0000256" key="6">
    <source>
        <dbReference type="ARBA" id="ARBA00023002"/>
    </source>
</evidence>
<evidence type="ECO:0000256" key="8">
    <source>
        <dbReference type="ARBA" id="ARBA00023033"/>
    </source>
</evidence>
<dbReference type="AlphaFoldDB" id="A0A2U1KJ35"/>
<evidence type="ECO:0000256" key="3">
    <source>
        <dbReference type="ARBA" id="ARBA00010617"/>
    </source>
</evidence>
<accession>A0A2U1KJ35</accession>
<dbReference type="OrthoDB" id="1103324at2759"/>
<dbReference type="GO" id="GO:0020037">
    <property type="term" value="F:heme binding"/>
    <property type="evidence" value="ECO:0007669"/>
    <property type="project" value="InterPro"/>
</dbReference>
<protein>
    <submittedName>
        <fullName evidence="10">Cytochrome P450</fullName>
    </submittedName>
</protein>
<evidence type="ECO:0000256" key="2">
    <source>
        <dbReference type="ARBA" id="ARBA00004370"/>
    </source>
</evidence>
<evidence type="ECO:0000256" key="9">
    <source>
        <dbReference type="ARBA" id="ARBA00023136"/>
    </source>
</evidence>
<dbReference type="InterPro" id="IPR036396">
    <property type="entry name" value="Cyt_P450_sf"/>
</dbReference>
<comment type="caution">
    <text evidence="10">The sequence shown here is derived from an EMBL/GenBank/DDBJ whole genome shotgun (WGS) entry which is preliminary data.</text>
</comment>
<dbReference type="GO" id="GO:0016705">
    <property type="term" value="F:oxidoreductase activity, acting on paired donors, with incorporation or reduction of molecular oxygen"/>
    <property type="evidence" value="ECO:0007669"/>
    <property type="project" value="InterPro"/>
</dbReference>
<dbReference type="STRING" id="35608.A0A2U1KJ35"/>
<dbReference type="Gene3D" id="1.10.630.10">
    <property type="entry name" value="Cytochrome P450"/>
    <property type="match status" value="2"/>
</dbReference>
<dbReference type="Proteomes" id="UP000245207">
    <property type="component" value="Unassembled WGS sequence"/>
</dbReference>
<evidence type="ECO:0000256" key="1">
    <source>
        <dbReference type="ARBA" id="ARBA00001971"/>
    </source>
</evidence>
<comment type="cofactor">
    <cofactor evidence="1">
        <name>heme</name>
        <dbReference type="ChEBI" id="CHEBI:30413"/>
    </cofactor>
</comment>
<keyword evidence="6" id="KW-0560">Oxidoreductase</keyword>
<proteinExistence type="inferred from homology"/>
<dbReference type="Pfam" id="PF00067">
    <property type="entry name" value="p450"/>
    <property type="match status" value="1"/>
</dbReference>
<evidence type="ECO:0000256" key="4">
    <source>
        <dbReference type="ARBA" id="ARBA00022617"/>
    </source>
</evidence>
<keyword evidence="8" id="KW-0503">Monooxygenase</keyword>
<dbReference type="SUPFAM" id="SSF48264">
    <property type="entry name" value="Cytochrome P450"/>
    <property type="match status" value="1"/>
</dbReference>
<dbReference type="GO" id="GO:0016020">
    <property type="term" value="C:membrane"/>
    <property type="evidence" value="ECO:0007669"/>
    <property type="project" value="UniProtKB-SubCell"/>
</dbReference>
<name>A0A2U1KJ35_ARTAN</name>
<organism evidence="10 11">
    <name type="scientific">Artemisia annua</name>
    <name type="common">Sweet wormwood</name>
    <dbReference type="NCBI Taxonomy" id="35608"/>
    <lineage>
        <taxon>Eukaryota</taxon>
        <taxon>Viridiplantae</taxon>
        <taxon>Streptophyta</taxon>
        <taxon>Embryophyta</taxon>
        <taxon>Tracheophyta</taxon>
        <taxon>Spermatophyta</taxon>
        <taxon>Magnoliopsida</taxon>
        <taxon>eudicotyledons</taxon>
        <taxon>Gunneridae</taxon>
        <taxon>Pentapetalae</taxon>
        <taxon>asterids</taxon>
        <taxon>campanulids</taxon>
        <taxon>Asterales</taxon>
        <taxon>Asteraceae</taxon>
        <taxon>Asteroideae</taxon>
        <taxon>Anthemideae</taxon>
        <taxon>Artemisiinae</taxon>
        <taxon>Artemisia</taxon>
    </lineage>
</organism>
<keyword evidence="9" id="KW-0472">Membrane</keyword>
<keyword evidence="5" id="KW-0479">Metal-binding</keyword>
<dbReference type="PRINTS" id="PR00463">
    <property type="entry name" value="EP450I"/>
</dbReference>
<keyword evidence="11" id="KW-1185">Reference proteome</keyword>
<dbReference type="PANTHER" id="PTHR47943:SF8">
    <property type="entry name" value="CYTOCHROME P450"/>
    <property type="match status" value="1"/>
</dbReference>
<evidence type="ECO:0000313" key="11">
    <source>
        <dbReference type="Proteomes" id="UP000245207"/>
    </source>
</evidence>
<dbReference type="PANTHER" id="PTHR47943">
    <property type="entry name" value="CYTOCHROME P450 93A3-LIKE"/>
    <property type="match status" value="1"/>
</dbReference>
<evidence type="ECO:0000256" key="5">
    <source>
        <dbReference type="ARBA" id="ARBA00022723"/>
    </source>
</evidence>
<keyword evidence="7" id="KW-0408">Iron</keyword>
<dbReference type="GO" id="GO:0004497">
    <property type="term" value="F:monooxygenase activity"/>
    <property type="evidence" value="ECO:0007669"/>
    <property type="project" value="UniProtKB-KW"/>
</dbReference>
<dbReference type="EMBL" id="PKPP01017734">
    <property type="protein sequence ID" value="PWA36742.1"/>
    <property type="molecule type" value="Genomic_DNA"/>
</dbReference>
<evidence type="ECO:0000313" key="10">
    <source>
        <dbReference type="EMBL" id="PWA36742.1"/>
    </source>
</evidence>
<evidence type="ECO:0000256" key="7">
    <source>
        <dbReference type="ARBA" id="ARBA00023004"/>
    </source>
</evidence>
<dbReference type="InterPro" id="IPR001128">
    <property type="entry name" value="Cyt_P450"/>
</dbReference>
<comment type="subcellular location">
    <subcellularLocation>
        <location evidence="2">Membrane</location>
    </subcellularLocation>
</comment>
<dbReference type="GO" id="GO:0005506">
    <property type="term" value="F:iron ion binding"/>
    <property type="evidence" value="ECO:0007669"/>
    <property type="project" value="InterPro"/>
</dbReference>
<keyword evidence="4" id="KW-0349">Heme</keyword>
<comment type="similarity">
    <text evidence="3">Belongs to the cytochrome P450 family.</text>
</comment>
<reference evidence="10 11" key="1">
    <citation type="journal article" date="2018" name="Mol. Plant">
        <title>The genome of Artemisia annua provides insight into the evolution of Asteraceae family and artemisinin biosynthesis.</title>
        <authorList>
            <person name="Shen Q."/>
            <person name="Zhang L."/>
            <person name="Liao Z."/>
            <person name="Wang S."/>
            <person name="Yan T."/>
            <person name="Shi P."/>
            <person name="Liu M."/>
            <person name="Fu X."/>
            <person name="Pan Q."/>
            <person name="Wang Y."/>
            <person name="Lv Z."/>
            <person name="Lu X."/>
            <person name="Zhang F."/>
            <person name="Jiang W."/>
            <person name="Ma Y."/>
            <person name="Chen M."/>
            <person name="Hao X."/>
            <person name="Li L."/>
            <person name="Tang Y."/>
            <person name="Lv G."/>
            <person name="Zhou Y."/>
            <person name="Sun X."/>
            <person name="Brodelius P.E."/>
            <person name="Rose J.K.C."/>
            <person name="Tang K."/>
        </authorList>
    </citation>
    <scope>NUCLEOTIDE SEQUENCE [LARGE SCALE GENOMIC DNA]</scope>
    <source>
        <strain evidence="11">cv. Huhao1</strain>
        <tissue evidence="10">Leaf</tissue>
    </source>
</reference>